<gene>
    <name evidence="7" type="ORF">C41B8_18822</name>
</gene>
<comment type="caution">
    <text evidence="7">The sequence shown here is derived from an EMBL/GenBank/DDBJ whole genome shotgun (WGS) entry which is preliminary data.</text>
</comment>
<dbReference type="GO" id="GO:0015171">
    <property type="term" value="F:amino acid transmembrane transporter activity"/>
    <property type="evidence" value="ECO:0007669"/>
    <property type="project" value="TreeGrafter"/>
</dbReference>
<dbReference type="PANTHER" id="PTHR30086">
    <property type="entry name" value="ARGININE EXPORTER PROTEIN ARGO"/>
    <property type="match status" value="1"/>
</dbReference>
<name>A0A084IG36_SALHC</name>
<evidence type="ECO:0000256" key="4">
    <source>
        <dbReference type="ARBA" id="ARBA00022989"/>
    </source>
</evidence>
<keyword evidence="2" id="KW-1003">Cell membrane</keyword>
<dbReference type="AlphaFoldDB" id="A0A084IG36"/>
<keyword evidence="8" id="KW-1185">Reference proteome</keyword>
<evidence type="ECO:0000313" key="7">
    <source>
        <dbReference type="EMBL" id="KEZ75670.1"/>
    </source>
</evidence>
<keyword evidence="4 6" id="KW-1133">Transmembrane helix</keyword>
<feature type="transmembrane region" description="Helical" evidence="6">
    <location>
        <begin position="117"/>
        <end position="143"/>
    </location>
</feature>
<feature type="transmembrane region" description="Helical" evidence="6">
    <location>
        <begin position="189"/>
        <end position="207"/>
    </location>
</feature>
<dbReference type="RefSeq" id="WP_037341839.1">
    <property type="nucleotide sequence ID" value="NZ_APNK01000065.1"/>
</dbReference>
<dbReference type="STRING" id="1304275.C41B8_18822"/>
<dbReference type="GO" id="GO:0005886">
    <property type="term" value="C:plasma membrane"/>
    <property type="evidence" value="ECO:0007669"/>
    <property type="project" value="UniProtKB-SubCell"/>
</dbReference>
<dbReference type="EMBL" id="APNK01000065">
    <property type="protein sequence ID" value="KEZ75670.1"/>
    <property type="molecule type" value="Genomic_DNA"/>
</dbReference>
<feature type="transmembrane region" description="Helical" evidence="6">
    <location>
        <begin position="149"/>
        <end position="174"/>
    </location>
</feature>
<evidence type="ECO:0000256" key="3">
    <source>
        <dbReference type="ARBA" id="ARBA00022692"/>
    </source>
</evidence>
<comment type="subcellular location">
    <subcellularLocation>
        <location evidence="1">Cell membrane</location>
        <topology evidence="1">Multi-pass membrane protein</topology>
    </subcellularLocation>
</comment>
<sequence>MIALDYLPLLGTVTLIAVGMAMSPGQDFALVSRNAMIYSRRAGLWSSVGIATAVWLHVAYCVTGVALLITSFPRLYGMIRWIGAAYLVYLGVKSLLASSSPRMSADSDRSEITDRSAFGSGFLCNALNPKTTLFFLSIFTQIIRPTTPIAVQILCGLIISLAHLAWFSGVAFWLSTPRFLSAIWRLKPWIERGLGLVLMGVATHMVFQ</sequence>
<proteinExistence type="predicted"/>
<reference evidence="7 8" key="1">
    <citation type="submission" date="2013-03" db="EMBL/GenBank/DDBJ databases">
        <title>Salinisphaera hydrothermalis C41B8 Genome Sequencing.</title>
        <authorList>
            <person name="Li C."/>
            <person name="Lai Q."/>
            <person name="Shao Z."/>
        </authorList>
    </citation>
    <scope>NUCLEOTIDE SEQUENCE [LARGE SCALE GENOMIC DNA]</scope>
    <source>
        <strain evidence="7 8">C41B8</strain>
    </source>
</reference>
<evidence type="ECO:0000256" key="1">
    <source>
        <dbReference type="ARBA" id="ARBA00004651"/>
    </source>
</evidence>
<feature type="transmembrane region" description="Helical" evidence="6">
    <location>
        <begin position="75"/>
        <end position="96"/>
    </location>
</feature>
<dbReference type="eggNOG" id="COG1280">
    <property type="taxonomic scope" value="Bacteria"/>
</dbReference>
<dbReference type="PANTHER" id="PTHR30086:SF21">
    <property type="entry name" value="TRANSPORT PROTEIN"/>
    <property type="match status" value="1"/>
</dbReference>
<dbReference type="Pfam" id="PF01810">
    <property type="entry name" value="LysE"/>
    <property type="match status" value="1"/>
</dbReference>
<evidence type="ECO:0000313" key="8">
    <source>
        <dbReference type="Proteomes" id="UP000028302"/>
    </source>
</evidence>
<dbReference type="PIRSF" id="PIRSF006324">
    <property type="entry name" value="LeuE"/>
    <property type="match status" value="1"/>
</dbReference>
<evidence type="ECO:0000256" key="2">
    <source>
        <dbReference type="ARBA" id="ARBA00022475"/>
    </source>
</evidence>
<feature type="transmembrane region" description="Helical" evidence="6">
    <location>
        <begin position="44"/>
        <end position="69"/>
    </location>
</feature>
<keyword evidence="3 6" id="KW-0812">Transmembrane</keyword>
<dbReference type="OrthoDB" id="581870at2"/>
<protein>
    <submittedName>
        <fullName evidence="7">Uncharacterized protein</fullName>
    </submittedName>
</protein>
<dbReference type="InterPro" id="IPR001123">
    <property type="entry name" value="LeuE-type"/>
</dbReference>
<dbReference type="Proteomes" id="UP000028302">
    <property type="component" value="Unassembled WGS sequence"/>
</dbReference>
<feature type="transmembrane region" description="Helical" evidence="6">
    <location>
        <begin position="6"/>
        <end position="23"/>
    </location>
</feature>
<keyword evidence="5 6" id="KW-0472">Membrane</keyword>
<organism evidence="7 8">
    <name type="scientific">Salinisphaera hydrothermalis (strain C41B8)</name>
    <dbReference type="NCBI Taxonomy" id="1304275"/>
    <lineage>
        <taxon>Bacteria</taxon>
        <taxon>Pseudomonadati</taxon>
        <taxon>Pseudomonadota</taxon>
        <taxon>Gammaproteobacteria</taxon>
        <taxon>Salinisphaerales</taxon>
        <taxon>Salinisphaeraceae</taxon>
        <taxon>Salinisphaera</taxon>
    </lineage>
</organism>
<evidence type="ECO:0000256" key="5">
    <source>
        <dbReference type="ARBA" id="ARBA00023136"/>
    </source>
</evidence>
<accession>A0A084IG36</accession>
<evidence type="ECO:0000256" key="6">
    <source>
        <dbReference type="SAM" id="Phobius"/>
    </source>
</evidence>